<gene>
    <name evidence="1" type="ORF">QQA45_04685</name>
</gene>
<name>A0ABT7HM00_9FUSO</name>
<sequence>MLPENKPKKKDVTPRVFFIWGDAMSGKTYLARQFPDPILLNTDGNYIKVDTPSVYITDYKQLLLTLKELEEQNGKVFKTIIIDLVEDVRGLITKQVCEKYDEENLGENKKVYGRDWTADRKLWYDFIFYITNMMKYNIVFTCHIMDETDPDGTKQIVPMLKKKDLDVLEGRCDFSIRTSKLGTKYIARITSKRNTLKKDDVKDEKIKKILNYVGGIENE</sequence>
<proteinExistence type="predicted"/>
<accession>A0ABT7HM00</accession>
<dbReference type="SUPFAM" id="SSF52540">
    <property type="entry name" value="P-loop containing nucleoside triphosphate hydrolases"/>
    <property type="match status" value="1"/>
</dbReference>
<evidence type="ECO:0000313" key="1">
    <source>
        <dbReference type="EMBL" id="MDK9580811.1"/>
    </source>
</evidence>
<dbReference type="EMBL" id="JASSPP010000007">
    <property type="protein sequence ID" value="MDK9580811.1"/>
    <property type="molecule type" value="Genomic_DNA"/>
</dbReference>
<reference evidence="1 2" key="1">
    <citation type="submission" date="2023-06" db="EMBL/GenBank/DDBJ databases">
        <title>Antibody response to the Sneathia vaginalis cytopathogenic toxin A during pregnancy.</title>
        <authorList>
            <person name="Mccoy Z.T."/>
            <person name="Serrano M.G."/>
            <person name="Spaine K."/>
            <person name="Edwards D.J."/>
            <person name="Buck G.A."/>
            <person name="Jefferson K."/>
        </authorList>
    </citation>
    <scope>NUCLEOTIDE SEQUENCE [LARGE SCALE GENOMIC DNA]</scope>
    <source>
        <strain evidence="1 2">CCUG 42621</strain>
    </source>
</reference>
<organism evidence="1 2">
    <name type="scientific">Sneathia sanguinegens</name>
    <dbReference type="NCBI Taxonomy" id="40543"/>
    <lineage>
        <taxon>Bacteria</taxon>
        <taxon>Fusobacteriati</taxon>
        <taxon>Fusobacteriota</taxon>
        <taxon>Fusobacteriia</taxon>
        <taxon>Fusobacteriales</taxon>
        <taxon>Leptotrichiaceae</taxon>
        <taxon>Sneathia</taxon>
    </lineage>
</organism>
<dbReference type="Pfam" id="PF13479">
    <property type="entry name" value="AAA_24"/>
    <property type="match status" value="1"/>
</dbReference>
<dbReference type="RefSeq" id="WP_285153061.1">
    <property type="nucleotide sequence ID" value="NZ_JASSPP010000007.1"/>
</dbReference>
<dbReference type="Proteomes" id="UP001225134">
    <property type="component" value="Unassembled WGS sequence"/>
</dbReference>
<dbReference type="InterPro" id="IPR027417">
    <property type="entry name" value="P-loop_NTPase"/>
</dbReference>
<protein>
    <submittedName>
        <fullName evidence="1">AAA family ATPase</fullName>
    </submittedName>
</protein>
<comment type="caution">
    <text evidence="1">The sequence shown here is derived from an EMBL/GenBank/DDBJ whole genome shotgun (WGS) entry which is preliminary data.</text>
</comment>
<keyword evidence="2" id="KW-1185">Reference proteome</keyword>
<evidence type="ECO:0000313" key="2">
    <source>
        <dbReference type="Proteomes" id="UP001225134"/>
    </source>
</evidence>